<dbReference type="Proteomes" id="UP001462640">
    <property type="component" value="Unassembled WGS sequence"/>
</dbReference>
<reference evidence="3 4" key="1">
    <citation type="submission" date="2024-05" db="EMBL/GenBank/DDBJ databases">
        <title>Roseateles sp. 2.12 16S ribosomal RNA gene Genome sequencing and assembly.</title>
        <authorList>
            <person name="Woo H."/>
        </authorList>
    </citation>
    <scope>NUCLEOTIDE SEQUENCE [LARGE SCALE GENOMIC DNA]</scope>
    <source>
        <strain evidence="3 4">2.12</strain>
    </source>
</reference>
<dbReference type="EMBL" id="JBDPZC010000006">
    <property type="protein sequence ID" value="MEO3713798.1"/>
    <property type="molecule type" value="Genomic_DNA"/>
</dbReference>
<dbReference type="CDD" id="cd03414">
    <property type="entry name" value="CbiX_SirB_C"/>
    <property type="match status" value="1"/>
</dbReference>
<dbReference type="InterPro" id="IPR050963">
    <property type="entry name" value="Sirohydro_Cobaltochel/CbiX"/>
</dbReference>
<dbReference type="RefSeq" id="WP_347610541.1">
    <property type="nucleotide sequence ID" value="NZ_JBDPZC010000006.1"/>
</dbReference>
<sequence length="306" mass="33872">MNDTTLLLVGHGSREPAGNAEIHAFVRQWQARQPGWRIEVCFIEFAPPSLHDGLLQAAAGARRVLVLPLILNAAGHVKMEIPEAIEHARAHAPGVDFLYAPHLTACDPILKILQRRLKQAMAALDMPDPRGTGVILLGRGSSDRAANGEMAKMARWLQESGEHELVELAFTGITWPRLERVVQRQALIGLRQIVVLPYYLYTGTLMQRIQRQVAHLRGQYPQLRFECGTHFGFEPEIFQLLEQRVADLLAGLPDSRLSCDGCKYREIAHELGHGHSHEHTHGPAAAQAPVHVHGHAHGHEPAAEPA</sequence>
<dbReference type="CDD" id="cd03416">
    <property type="entry name" value="CbiX_SirB_N"/>
    <property type="match status" value="1"/>
</dbReference>
<dbReference type="InterPro" id="IPR002762">
    <property type="entry name" value="CbiX-like"/>
</dbReference>
<dbReference type="Gene3D" id="3.40.50.1400">
    <property type="match status" value="2"/>
</dbReference>
<name>A0ABV0GFE7_9BURK</name>
<accession>A0ABV0GFE7</accession>
<dbReference type="Pfam" id="PF01903">
    <property type="entry name" value="CbiX"/>
    <property type="match status" value="2"/>
</dbReference>
<dbReference type="PANTHER" id="PTHR33542">
    <property type="entry name" value="SIROHYDROCHLORIN FERROCHELATASE, CHLOROPLASTIC"/>
    <property type="match status" value="1"/>
</dbReference>
<protein>
    <submittedName>
        <fullName evidence="3">Sirohydrochlorin chelatase</fullName>
    </submittedName>
</protein>
<keyword evidence="2" id="KW-0456">Lyase</keyword>
<comment type="caution">
    <text evidence="3">The sequence shown here is derived from an EMBL/GenBank/DDBJ whole genome shotgun (WGS) entry which is preliminary data.</text>
</comment>
<evidence type="ECO:0000256" key="1">
    <source>
        <dbReference type="ARBA" id="ARBA00022723"/>
    </source>
</evidence>
<dbReference type="SUPFAM" id="SSF53800">
    <property type="entry name" value="Chelatase"/>
    <property type="match status" value="1"/>
</dbReference>
<organism evidence="3 4">
    <name type="scientific">Roseateles flavus</name>
    <dbReference type="NCBI Taxonomy" id="3149041"/>
    <lineage>
        <taxon>Bacteria</taxon>
        <taxon>Pseudomonadati</taxon>
        <taxon>Pseudomonadota</taxon>
        <taxon>Betaproteobacteria</taxon>
        <taxon>Burkholderiales</taxon>
        <taxon>Sphaerotilaceae</taxon>
        <taxon>Roseateles</taxon>
    </lineage>
</organism>
<keyword evidence="1" id="KW-0479">Metal-binding</keyword>
<keyword evidence="4" id="KW-1185">Reference proteome</keyword>
<proteinExistence type="predicted"/>
<evidence type="ECO:0000313" key="4">
    <source>
        <dbReference type="Proteomes" id="UP001462640"/>
    </source>
</evidence>
<gene>
    <name evidence="3" type="ORF">ABDJ40_13620</name>
</gene>
<evidence type="ECO:0000313" key="3">
    <source>
        <dbReference type="EMBL" id="MEO3713798.1"/>
    </source>
</evidence>
<evidence type="ECO:0000256" key="2">
    <source>
        <dbReference type="ARBA" id="ARBA00023239"/>
    </source>
</evidence>
<dbReference type="PANTHER" id="PTHR33542:SF3">
    <property type="entry name" value="SIROHYDROCHLORIN FERROCHELATASE, CHLOROPLASTIC"/>
    <property type="match status" value="1"/>
</dbReference>